<dbReference type="OrthoDB" id="7205533at2"/>
<dbReference type="InterPro" id="IPR052777">
    <property type="entry name" value="Acetyltransferase_Enz"/>
</dbReference>
<keyword evidence="3" id="KW-1185">Reference proteome</keyword>
<dbReference type="EMBL" id="CP002017">
    <property type="protein sequence ID" value="ADG06765.1"/>
    <property type="molecule type" value="Genomic_DNA"/>
</dbReference>
<dbReference type="Gene3D" id="3.40.630.30">
    <property type="match status" value="1"/>
</dbReference>
<dbReference type="HOGENOM" id="CLU_013985_11_0_9"/>
<organism evidence="2 3">
    <name type="scientific">Kyrpidia tusciae (strain DSM 2912 / NBRC 15312 / T2)</name>
    <name type="common">Bacillus tusciae</name>
    <dbReference type="NCBI Taxonomy" id="562970"/>
    <lineage>
        <taxon>Bacteria</taxon>
        <taxon>Bacillati</taxon>
        <taxon>Bacillota</taxon>
        <taxon>Bacilli</taxon>
        <taxon>Bacillales</taxon>
        <taxon>Alicyclobacillaceae</taxon>
        <taxon>Kyrpidia</taxon>
    </lineage>
</organism>
<dbReference type="STRING" id="562970.Btus_2079"/>
<proteinExistence type="predicted"/>
<dbReference type="Proteomes" id="UP000002368">
    <property type="component" value="Chromosome"/>
</dbReference>
<dbReference type="eggNOG" id="COG0456">
    <property type="taxonomic scope" value="Bacteria"/>
</dbReference>
<sequence length="155" mass="17672">MTAGLVWVESEEHIEQLRQLFVEYAASLEFDLHFQNFERELAGLPGQYSPPDGRLLLACADGRPAGCAALRKFAGRDCEMKRLYVRPEFRGRGIGITLVLALLEEARKIGYSRMLLDTVPSMERAIRLYRGLGFKRIEPYRYNPIEGAVYMALDL</sequence>
<dbReference type="CDD" id="cd04301">
    <property type="entry name" value="NAT_SF"/>
    <property type="match status" value="1"/>
</dbReference>
<accession>D5WR35</accession>
<dbReference type="KEGG" id="bts:Btus_2079"/>
<dbReference type="GO" id="GO:0016747">
    <property type="term" value="F:acyltransferase activity, transferring groups other than amino-acyl groups"/>
    <property type="evidence" value="ECO:0007669"/>
    <property type="project" value="InterPro"/>
</dbReference>
<evidence type="ECO:0000313" key="2">
    <source>
        <dbReference type="EMBL" id="ADG06765.1"/>
    </source>
</evidence>
<evidence type="ECO:0000259" key="1">
    <source>
        <dbReference type="PROSITE" id="PS51186"/>
    </source>
</evidence>
<dbReference type="PANTHER" id="PTHR43305:SF1">
    <property type="entry name" value="FAMILY N-ACETYLTRANSFERASE, PUTATIVE (AFU_ORTHOLOGUE AFUA_2G01380)-RELATED"/>
    <property type="match status" value="1"/>
</dbReference>
<dbReference type="AlphaFoldDB" id="D5WR35"/>
<dbReference type="SUPFAM" id="SSF55729">
    <property type="entry name" value="Acyl-CoA N-acyltransferases (Nat)"/>
    <property type="match status" value="1"/>
</dbReference>
<dbReference type="PROSITE" id="PS51186">
    <property type="entry name" value="GNAT"/>
    <property type="match status" value="1"/>
</dbReference>
<dbReference type="PANTHER" id="PTHR43305">
    <property type="entry name" value="FAMILY N-ACETYLTRANSFERASE, PUTATIVE (AFU_ORTHOLOGUE AFUA_2G01380)-RELATED"/>
    <property type="match status" value="1"/>
</dbReference>
<gene>
    <name evidence="2" type="ordered locus">Btus_2079</name>
</gene>
<evidence type="ECO:0000313" key="3">
    <source>
        <dbReference type="Proteomes" id="UP000002368"/>
    </source>
</evidence>
<dbReference type="RefSeq" id="WP_013076051.1">
    <property type="nucleotide sequence ID" value="NC_014098.1"/>
</dbReference>
<feature type="domain" description="N-acetyltransferase" evidence="1">
    <location>
        <begin position="4"/>
        <end position="155"/>
    </location>
</feature>
<reference evidence="2 3" key="1">
    <citation type="journal article" date="2011" name="Stand. Genomic Sci.">
        <title>Complete genome sequence of the thermophilic, hydrogen-oxidizing Bacillus tusciae type strain (T2) and reclassification in the new genus, Kyrpidia gen. nov. as Kyrpidia tusciae comb. nov. and emendation of the family Alicyclobacillaceae da Costa and Rainey, 2010.</title>
        <authorList>
            <person name="Klenk H.P."/>
            <person name="Lapidus A."/>
            <person name="Chertkov O."/>
            <person name="Copeland A."/>
            <person name="Del Rio T.G."/>
            <person name="Nolan M."/>
            <person name="Lucas S."/>
            <person name="Chen F."/>
            <person name="Tice H."/>
            <person name="Cheng J.F."/>
            <person name="Han C."/>
            <person name="Bruce D."/>
            <person name="Goodwin L."/>
            <person name="Pitluck S."/>
            <person name="Pati A."/>
            <person name="Ivanova N."/>
            <person name="Mavromatis K."/>
            <person name="Daum C."/>
            <person name="Chen A."/>
            <person name="Palaniappan K."/>
            <person name="Chang Y.J."/>
            <person name="Land M."/>
            <person name="Hauser L."/>
            <person name="Jeffries C.D."/>
            <person name="Detter J.C."/>
            <person name="Rohde M."/>
            <person name="Abt B."/>
            <person name="Pukall R."/>
            <person name="Goker M."/>
            <person name="Bristow J."/>
            <person name="Markowitz V."/>
            <person name="Hugenholtz P."/>
            <person name="Eisen J.A."/>
        </authorList>
    </citation>
    <scope>NUCLEOTIDE SEQUENCE [LARGE SCALE GENOMIC DNA]</scope>
    <source>
        <strain evidence="2 3">DSM 2912</strain>
    </source>
</reference>
<protein>
    <submittedName>
        <fullName evidence="2">GCN5-related N-acetyltransferase</fullName>
    </submittedName>
</protein>
<dbReference type="Pfam" id="PF00583">
    <property type="entry name" value="Acetyltransf_1"/>
    <property type="match status" value="1"/>
</dbReference>
<dbReference type="InterPro" id="IPR016181">
    <property type="entry name" value="Acyl_CoA_acyltransferase"/>
</dbReference>
<name>D5WR35_KYRT2</name>
<dbReference type="InterPro" id="IPR000182">
    <property type="entry name" value="GNAT_dom"/>
</dbReference>